<keyword evidence="3" id="KW-0251">Elongation factor</keyword>
<sequence>MLPLLMWFQENLMGFEDSFSDYPPPGHFAVHDMRQTVPVGVIKAVDKKAAGANKVIKSVLKAQKAK</sequence>
<dbReference type="SUPFAM" id="SSF50465">
    <property type="entry name" value="EF-Tu/eEF-1alpha/eIF2-gamma C-terminal domain"/>
    <property type="match status" value="1"/>
</dbReference>
<dbReference type="Gene3D" id="2.40.30.10">
    <property type="entry name" value="Translation factors"/>
    <property type="match status" value="1"/>
</dbReference>
<dbReference type="PANTHER" id="PTHR44830:SF1">
    <property type="entry name" value="TR-TYPE G DOMAIN-CONTAINING PROTEIN"/>
    <property type="match status" value="1"/>
</dbReference>
<dbReference type="InterPro" id="IPR009001">
    <property type="entry name" value="Transl_elong_EF1A/Init_IF2_C"/>
</dbReference>
<dbReference type="AlphaFoldDB" id="A0AA41T575"/>
<dbReference type="GO" id="GO:0005525">
    <property type="term" value="F:GTP binding"/>
    <property type="evidence" value="ECO:0007669"/>
    <property type="project" value="UniProtKB-KW"/>
</dbReference>
<evidence type="ECO:0000313" key="3">
    <source>
        <dbReference type="EMBL" id="MBZ3884222.1"/>
    </source>
</evidence>
<gene>
    <name evidence="3" type="ORF">SUZIE_176860</name>
</gene>
<evidence type="ECO:0000256" key="2">
    <source>
        <dbReference type="ARBA" id="ARBA00023134"/>
    </source>
</evidence>
<dbReference type="PANTHER" id="PTHR44830">
    <property type="entry name" value="ELONGATION FACTOR 1 ALPHA"/>
    <property type="match status" value="1"/>
</dbReference>
<proteinExistence type="predicted"/>
<dbReference type="GO" id="GO:0003746">
    <property type="term" value="F:translation elongation factor activity"/>
    <property type="evidence" value="ECO:0007669"/>
    <property type="project" value="UniProtKB-KW"/>
</dbReference>
<protein>
    <submittedName>
        <fullName evidence="3">Elongation factor 1-alpha 1</fullName>
    </submittedName>
</protein>
<keyword evidence="3" id="KW-0648">Protein biosynthesis</keyword>
<keyword evidence="1" id="KW-0547">Nucleotide-binding</keyword>
<evidence type="ECO:0000256" key="1">
    <source>
        <dbReference type="ARBA" id="ARBA00022741"/>
    </source>
</evidence>
<organism evidence="3 4">
    <name type="scientific">Sciurus carolinensis</name>
    <name type="common">Eastern gray squirrel</name>
    <dbReference type="NCBI Taxonomy" id="30640"/>
    <lineage>
        <taxon>Eukaryota</taxon>
        <taxon>Metazoa</taxon>
        <taxon>Chordata</taxon>
        <taxon>Craniata</taxon>
        <taxon>Vertebrata</taxon>
        <taxon>Euteleostomi</taxon>
        <taxon>Mammalia</taxon>
        <taxon>Eutheria</taxon>
        <taxon>Euarchontoglires</taxon>
        <taxon>Glires</taxon>
        <taxon>Rodentia</taxon>
        <taxon>Sciuromorpha</taxon>
        <taxon>Sciuridae</taxon>
        <taxon>Sciurinae</taxon>
        <taxon>Sciurini</taxon>
        <taxon>Sciurus</taxon>
    </lineage>
</organism>
<keyword evidence="2" id="KW-0342">GTP-binding</keyword>
<keyword evidence="4" id="KW-1185">Reference proteome</keyword>
<evidence type="ECO:0000313" key="4">
    <source>
        <dbReference type="Proteomes" id="UP001166674"/>
    </source>
</evidence>
<name>A0AA41T575_SCICA</name>
<dbReference type="Proteomes" id="UP001166674">
    <property type="component" value="Unassembled WGS sequence"/>
</dbReference>
<reference evidence="3" key="1">
    <citation type="submission" date="2020-03" db="EMBL/GenBank/DDBJ databases">
        <title>Studies in the Genomics of Life Span.</title>
        <authorList>
            <person name="Glass D."/>
        </authorList>
    </citation>
    <scope>NUCLEOTIDE SEQUENCE</scope>
    <source>
        <strain evidence="3">SUZIE</strain>
        <tissue evidence="3">Muscle</tissue>
    </source>
</reference>
<comment type="caution">
    <text evidence="3">The sequence shown here is derived from an EMBL/GenBank/DDBJ whole genome shotgun (WGS) entry which is preliminary data.</text>
</comment>
<dbReference type="EMBL" id="JAATJV010391895">
    <property type="protein sequence ID" value="MBZ3884222.1"/>
    <property type="molecule type" value="Genomic_DNA"/>
</dbReference>
<accession>A0AA41T575</accession>